<sequence length="563" mass="62527">MRGSTGMQSPAWAHESGDGSPMIYRRIPVEPRSSPLPSYGTLLVRFYHHNHSLLKVCRALFHLATEDPATFAKQYVHSLRTLKPLIRLALTSYTELTRSLSYDYSPAEVPPALPARNGRDFPPEDCDEFGVTALHYLVGCGCVDGCREILVGGDPMQLCHRQDRRGRTPLHWAAIKGYPKLCDLLIMHGSDAHTRDQDRYTPLHHACSEGARQVALLLLSARADPSAPGRANKTPLMKASTSGHLDICRLLIHARSNAEAVTQRGRNALHLAAMAGRAEVCEYLATHFPQCLHQRDGDGETPLDLAIASKRVASSNVLRKAVMLHKYARLTGQRPPAVLASNDARVCRPLVTDATSQEVRMAAWVVDPCSAVCSYVVLVQDVKKPSSRSYKVYFERNSSQLAYDQVEFSITPYRPDSAPLFGPHLHPVQPLFFQGRTYSFRLLAIFDPNSSWANDQCLVHKQPEGAPCTGEAPSWPTYRPHSCEVLDKCQESISVPRQRPSSPSPYRFTEIEADGTGAGQRENGEREERQVMVECDGESRYWYDSGGRLAGVFSPWSAPVTIE</sequence>
<feature type="compositionally biased region" description="Low complexity" evidence="4">
    <location>
        <begin position="494"/>
        <end position="507"/>
    </location>
</feature>
<keyword evidence="1" id="KW-0677">Repeat</keyword>
<dbReference type="InterPro" id="IPR036770">
    <property type="entry name" value="Ankyrin_rpt-contain_sf"/>
</dbReference>
<gene>
    <name evidence="5" type="ORF">Vbra_11928</name>
</gene>
<dbReference type="Gene3D" id="1.25.40.20">
    <property type="entry name" value="Ankyrin repeat-containing domain"/>
    <property type="match status" value="2"/>
</dbReference>
<evidence type="ECO:0000256" key="4">
    <source>
        <dbReference type="SAM" id="MobiDB-lite"/>
    </source>
</evidence>
<proteinExistence type="predicted"/>
<dbReference type="PROSITE" id="PS50297">
    <property type="entry name" value="ANK_REP_REGION"/>
    <property type="match status" value="1"/>
</dbReference>
<dbReference type="SUPFAM" id="SSF48403">
    <property type="entry name" value="Ankyrin repeat"/>
    <property type="match status" value="1"/>
</dbReference>
<dbReference type="PANTHER" id="PTHR24134">
    <property type="entry name" value="ANKYRIN REPEAT-CONTAINING PROTEIN DDB_G0279043"/>
    <property type="match status" value="1"/>
</dbReference>
<dbReference type="AlphaFoldDB" id="A0A0G4EHN9"/>
<dbReference type="EMBL" id="CDMY01000228">
    <property type="protein sequence ID" value="CEL95498.1"/>
    <property type="molecule type" value="Genomic_DNA"/>
</dbReference>
<dbReference type="Pfam" id="PF12796">
    <property type="entry name" value="Ank_2"/>
    <property type="match status" value="1"/>
</dbReference>
<feature type="repeat" description="ANK" evidence="3">
    <location>
        <begin position="198"/>
        <end position="230"/>
    </location>
</feature>
<dbReference type="Proteomes" id="UP000041254">
    <property type="component" value="Unassembled WGS sequence"/>
</dbReference>
<reference evidence="5 6" key="1">
    <citation type="submission" date="2014-11" db="EMBL/GenBank/DDBJ databases">
        <authorList>
            <person name="Zhu J."/>
            <person name="Qi W."/>
            <person name="Song R."/>
        </authorList>
    </citation>
    <scope>NUCLEOTIDE SEQUENCE [LARGE SCALE GENOMIC DNA]</scope>
</reference>
<evidence type="ECO:0000313" key="6">
    <source>
        <dbReference type="Proteomes" id="UP000041254"/>
    </source>
</evidence>
<protein>
    <submittedName>
        <fullName evidence="5">Uncharacterized protein</fullName>
    </submittedName>
</protein>
<evidence type="ECO:0000256" key="2">
    <source>
        <dbReference type="ARBA" id="ARBA00023043"/>
    </source>
</evidence>
<evidence type="ECO:0000256" key="3">
    <source>
        <dbReference type="PROSITE-ProRule" id="PRU00023"/>
    </source>
</evidence>
<dbReference type="PANTHER" id="PTHR24134:SF9">
    <property type="entry name" value="ANKYRIN REPEAT AND SOCS BOX PROTEIN 8"/>
    <property type="match status" value="1"/>
</dbReference>
<organism evidence="5 6">
    <name type="scientific">Vitrella brassicaformis (strain CCMP3155)</name>
    <dbReference type="NCBI Taxonomy" id="1169540"/>
    <lineage>
        <taxon>Eukaryota</taxon>
        <taxon>Sar</taxon>
        <taxon>Alveolata</taxon>
        <taxon>Colpodellida</taxon>
        <taxon>Vitrellaceae</taxon>
        <taxon>Vitrella</taxon>
    </lineage>
</organism>
<dbReference type="VEuPathDB" id="CryptoDB:Vbra_11928"/>
<feature type="repeat" description="ANK" evidence="3">
    <location>
        <begin position="165"/>
        <end position="197"/>
    </location>
</feature>
<dbReference type="OrthoDB" id="294143at2759"/>
<evidence type="ECO:0000313" key="5">
    <source>
        <dbReference type="EMBL" id="CEL95498.1"/>
    </source>
</evidence>
<feature type="region of interest" description="Disordered" evidence="4">
    <location>
        <begin position="494"/>
        <end position="529"/>
    </location>
</feature>
<feature type="repeat" description="ANK" evidence="3">
    <location>
        <begin position="231"/>
        <end position="263"/>
    </location>
</feature>
<keyword evidence="6" id="KW-1185">Reference proteome</keyword>
<dbReference type="SMART" id="SM00248">
    <property type="entry name" value="ANK"/>
    <property type="match status" value="5"/>
</dbReference>
<dbReference type="STRING" id="1169540.A0A0G4EHN9"/>
<dbReference type="InterPro" id="IPR002110">
    <property type="entry name" value="Ankyrin_rpt"/>
</dbReference>
<evidence type="ECO:0000256" key="1">
    <source>
        <dbReference type="ARBA" id="ARBA00022737"/>
    </source>
</evidence>
<keyword evidence="2 3" id="KW-0040">ANK repeat</keyword>
<dbReference type="PROSITE" id="PS50088">
    <property type="entry name" value="ANK_REPEAT"/>
    <property type="match status" value="3"/>
</dbReference>
<dbReference type="InParanoid" id="A0A0G4EHN9"/>
<dbReference type="Pfam" id="PF00023">
    <property type="entry name" value="Ank"/>
    <property type="match status" value="1"/>
</dbReference>
<accession>A0A0G4EHN9</accession>
<name>A0A0G4EHN9_VITBC</name>